<dbReference type="RefSeq" id="WP_110394819.1">
    <property type="nucleotide sequence ID" value="NZ_JBHUHB010000001.1"/>
</dbReference>
<evidence type="ECO:0000256" key="1">
    <source>
        <dbReference type="SAM" id="Phobius"/>
    </source>
</evidence>
<keyword evidence="1" id="KW-0812">Transmembrane</keyword>
<dbReference type="OrthoDB" id="1902994at2"/>
<keyword evidence="1" id="KW-0472">Membrane</keyword>
<evidence type="ECO:0000313" key="2">
    <source>
        <dbReference type="EMBL" id="PXW87995.1"/>
    </source>
</evidence>
<sequence length="215" mass="23873">MRLLRAGVHFYLVGLIILTLGIALSVQSMLGTSPFDALLVGLYRTFGLSIGSWEIVVGFAMVLGNALAEKKRPEYFALITSFVTGIGIDSWLFILRHWIVPEMWIGQWMCLSFAIIFTGLGIAIYLQSNVAPNPMDRSMLIVSKLTGWNVTYSRAAINVLLVITAFFFHGAIGIGTLLNAILTGMFISLFLPYVQKFRKASLEKLYVQETKLGIK</sequence>
<organism evidence="2 3">
    <name type="scientific">Pseudogracilibacillus auburnensis</name>
    <dbReference type="NCBI Taxonomy" id="1494959"/>
    <lineage>
        <taxon>Bacteria</taxon>
        <taxon>Bacillati</taxon>
        <taxon>Bacillota</taxon>
        <taxon>Bacilli</taxon>
        <taxon>Bacillales</taxon>
        <taxon>Bacillaceae</taxon>
        <taxon>Pseudogracilibacillus</taxon>
    </lineage>
</organism>
<dbReference type="Pfam" id="PF19700">
    <property type="entry name" value="DUF6198"/>
    <property type="match status" value="1"/>
</dbReference>
<feature type="transmembrane region" description="Helical" evidence="1">
    <location>
        <begin position="46"/>
        <end position="68"/>
    </location>
</feature>
<keyword evidence="1" id="KW-1133">Transmembrane helix</keyword>
<keyword evidence="3" id="KW-1185">Reference proteome</keyword>
<feature type="transmembrane region" description="Helical" evidence="1">
    <location>
        <begin position="75"/>
        <end position="99"/>
    </location>
</feature>
<dbReference type="InterPro" id="IPR038750">
    <property type="entry name" value="YczE/YyaS-like"/>
</dbReference>
<feature type="transmembrane region" description="Helical" evidence="1">
    <location>
        <begin position="147"/>
        <end position="168"/>
    </location>
</feature>
<name>A0A2V3W6W2_9BACI</name>
<protein>
    <recommendedName>
        <fullName evidence="4">Membrane protein YczE</fullName>
    </recommendedName>
</protein>
<reference evidence="2 3" key="1">
    <citation type="submission" date="2018-05" db="EMBL/GenBank/DDBJ databases">
        <title>Genomic Encyclopedia of Type Strains, Phase IV (KMG-IV): sequencing the most valuable type-strain genomes for metagenomic binning, comparative biology and taxonomic classification.</title>
        <authorList>
            <person name="Goeker M."/>
        </authorList>
    </citation>
    <scope>NUCLEOTIDE SEQUENCE [LARGE SCALE GENOMIC DNA]</scope>
    <source>
        <strain evidence="2 3">DSM 28556</strain>
    </source>
</reference>
<gene>
    <name evidence="2" type="ORF">DFR56_104146</name>
</gene>
<accession>A0A2V3W6W2</accession>
<feature type="transmembrane region" description="Helical" evidence="1">
    <location>
        <begin position="7"/>
        <end position="26"/>
    </location>
</feature>
<dbReference type="PANTHER" id="PTHR40078:SF1">
    <property type="entry name" value="INTEGRAL MEMBRANE PROTEIN"/>
    <property type="match status" value="1"/>
</dbReference>
<dbReference type="AlphaFoldDB" id="A0A2V3W6W2"/>
<evidence type="ECO:0008006" key="4">
    <source>
        <dbReference type="Google" id="ProtNLM"/>
    </source>
</evidence>
<feature type="transmembrane region" description="Helical" evidence="1">
    <location>
        <begin position="105"/>
        <end position="126"/>
    </location>
</feature>
<dbReference type="EMBL" id="QJJQ01000004">
    <property type="protein sequence ID" value="PXW87995.1"/>
    <property type="molecule type" value="Genomic_DNA"/>
</dbReference>
<feature type="transmembrane region" description="Helical" evidence="1">
    <location>
        <begin position="174"/>
        <end position="194"/>
    </location>
</feature>
<dbReference type="PANTHER" id="PTHR40078">
    <property type="entry name" value="INTEGRAL MEMBRANE PROTEIN-RELATED"/>
    <property type="match status" value="1"/>
</dbReference>
<proteinExistence type="predicted"/>
<evidence type="ECO:0000313" key="3">
    <source>
        <dbReference type="Proteomes" id="UP000247978"/>
    </source>
</evidence>
<comment type="caution">
    <text evidence="2">The sequence shown here is derived from an EMBL/GenBank/DDBJ whole genome shotgun (WGS) entry which is preliminary data.</text>
</comment>
<dbReference type="Proteomes" id="UP000247978">
    <property type="component" value="Unassembled WGS sequence"/>
</dbReference>